<protein>
    <submittedName>
        <fullName evidence="2">Peptidoglycan-binding protein</fullName>
    </submittedName>
</protein>
<gene>
    <name evidence="2" type="ORF">ACFPP6_33130</name>
</gene>
<dbReference type="EMBL" id="JBHSKJ010000027">
    <property type="protein sequence ID" value="MFC5149506.1"/>
    <property type="molecule type" value="Genomic_DNA"/>
</dbReference>
<organism evidence="2 3">
    <name type="scientific">Streptomyces aureoversilis</name>
    <dbReference type="NCBI Taxonomy" id="67277"/>
    <lineage>
        <taxon>Bacteria</taxon>
        <taxon>Bacillati</taxon>
        <taxon>Actinomycetota</taxon>
        <taxon>Actinomycetes</taxon>
        <taxon>Kitasatosporales</taxon>
        <taxon>Streptomycetaceae</taxon>
        <taxon>Streptomyces</taxon>
    </lineage>
</organism>
<dbReference type="Pfam" id="PF01471">
    <property type="entry name" value="PG_binding_1"/>
    <property type="match status" value="1"/>
</dbReference>
<feature type="domain" description="Peptidoglycan binding-like" evidence="1">
    <location>
        <begin position="76"/>
        <end position="135"/>
    </location>
</feature>
<comment type="caution">
    <text evidence="2">The sequence shown here is derived from an EMBL/GenBank/DDBJ whole genome shotgun (WGS) entry which is preliminary data.</text>
</comment>
<dbReference type="InterPro" id="IPR002477">
    <property type="entry name" value="Peptidoglycan-bd-like"/>
</dbReference>
<reference evidence="3" key="1">
    <citation type="journal article" date="2019" name="Int. J. Syst. Evol. Microbiol.">
        <title>The Global Catalogue of Microorganisms (GCM) 10K type strain sequencing project: providing services to taxonomists for standard genome sequencing and annotation.</title>
        <authorList>
            <consortium name="The Broad Institute Genomics Platform"/>
            <consortium name="The Broad Institute Genome Sequencing Center for Infectious Disease"/>
            <person name="Wu L."/>
            <person name="Ma J."/>
        </authorList>
    </citation>
    <scope>NUCLEOTIDE SEQUENCE [LARGE SCALE GENOMIC DNA]</scope>
    <source>
        <strain evidence="3">CGMCC 4.1641</strain>
    </source>
</reference>
<sequence>MPQTGAQDTKGVVFIMRSTRRLAASVALVSAALVAVTALDTTAASAETAPKVPIEGVACGFDSTVTPPTVRLGDDGPAVREARCLLDFWGYIDFSWDDKTHGSFDTDVEEAVKSFEKRRGLPVDGIVGPETWEELRHSLGAPHRP</sequence>
<evidence type="ECO:0000313" key="3">
    <source>
        <dbReference type="Proteomes" id="UP001596222"/>
    </source>
</evidence>
<dbReference type="SUPFAM" id="SSF47090">
    <property type="entry name" value="PGBD-like"/>
    <property type="match status" value="1"/>
</dbReference>
<evidence type="ECO:0000313" key="2">
    <source>
        <dbReference type="EMBL" id="MFC5149506.1"/>
    </source>
</evidence>
<evidence type="ECO:0000259" key="1">
    <source>
        <dbReference type="Pfam" id="PF01471"/>
    </source>
</evidence>
<dbReference type="InterPro" id="IPR036366">
    <property type="entry name" value="PGBDSf"/>
</dbReference>
<name>A0ABW0A8Z6_9ACTN</name>
<dbReference type="Proteomes" id="UP001596222">
    <property type="component" value="Unassembled WGS sequence"/>
</dbReference>
<dbReference type="Gene3D" id="1.10.101.10">
    <property type="entry name" value="PGBD-like superfamily/PGBD"/>
    <property type="match status" value="1"/>
</dbReference>
<accession>A0ABW0A8Z6</accession>
<proteinExistence type="predicted"/>
<keyword evidence="3" id="KW-1185">Reference proteome</keyword>
<dbReference type="InterPro" id="IPR036365">
    <property type="entry name" value="PGBD-like_sf"/>
</dbReference>